<organism evidence="1">
    <name type="scientific">Enterobacter cloacae</name>
    <dbReference type="NCBI Taxonomy" id="550"/>
    <lineage>
        <taxon>Bacteria</taxon>
        <taxon>Pseudomonadati</taxon>
        <taxon>Pseudomonadota</taxon>
        <taxon>Gammaproteobacteria</taxon>
        <taxon>Enterobacterales</taxon>
        <taxon>Enterobacteriaceae</taxon>
        <taxon>Enterobacter</taxon>
        <taxon>Enterobacter cloacae complex</taxon>
    </lineage>
</organism>
<dbReference type="PROSITE" id="PS51257">
    <property type="entry name" value="PROKAR_LIPOPROTEIN"/>
    <property type="match status" value="1"/>
</dbReference>
<sequence>MKKYGLVAALGLTFFLTGCEEVKSVDWWQSHVDDATKKVAECKKSGSDSENVKTLRKVCLGISNYILSMLTIKMHSKMYWVKMEVKRSHYGNF</sequence>
<keyword evidence="1" id="KW-0614">Plasmid</keyword>
<dbReference type="EMBL" id="KP765744">
    <property type="protein sequence ID" value="AKJ21386.1"/>
    <property type="molecule type" value="Genomic_DNA"/>
</dbReference>
<dbReference type="AlphaFoldDB" id="A0A0N7C3P9"/>
<dbReference type="InterPro" id="IPR047937">
    <property type="entry name" value="Eex_IncN-like"/>
</dbReference>
<protein>
    <submittedName>
        <fullName evidence="1">Eex</fullName>
    </submittedName>
</protein>
<name>A0A0N7C3P9_ENTCL</name>
<reference evidence="1" key="1">
    <citation type="submission" date="2015-02" db="EMBL/GenBank/DDBJ databases">
        <authorList>
            <person name="Zhao X.J."/>
            <person name="Ma P."/>
        </authorList>
    </citation>
    <scope>NUCLEOTIDE SEQUENCE</scope>
    <source>
        <strain evidence="1">ECN49</strain>
        <plasmid evidence="1">pNDM-ECN49</plasmid>
    </source>
</reference>
<evidence type="ECO:0000313" key="1">
    <source>
        <dbReference type="EMBL" id="AKJ21386.1"/>
    </source>
</evidence>
<geneLocation type="plasmid" evidence="1">
    <name>pNDM-ECN49</name>
</geneLocation>
<accession>A0A0N7C3P9</accession>
<proteinExistence type="predicted"/>
<dbReference type="NCBIfam" id="NF033894">
    <property type="entry name" value="Eex_IncN"/>
    <property type="match status" value="1"/>
</dbReference>